<evidence type="ECO:0000256" key="11">
    <source>
        <dbReference type="ARBA" id="ARBA00031091"/>
    </source>
</evidence>
<keyword evidence="9 12" id="KW-0496">Mitochondrion</keyword>
<evidence type="ECO:0000313" key="14">
    <source>
        <dbReference type="EMBL" id="RPA88160.1"/>
    </source>
</evidence>
<dbReference type="CDD" id="cd22888">
    <property type="entry name" value="CcO_VIIa_fungal"/>
    <property type="match status" value="1"/>
</dbReference>
<dbReference type="EMBL" id="ML119645">
    <property type="protein sequence ID" value="RPA88160.1"/>
    <property type="molecule type" value="Genomic_DNA"/>
</dbReference>
<comment type="pathway">
    <text evidence="2 12">Energy metabolism; oxidative phosphorylation.</text>
</comment>
<evidence type="ECO:0000256" key="10">
    <source>
        <dbReference type="ARBA" id="ARBA00023136"/>
    </source>
</evidence>
<organism evidence="14 15">
    <name type="scientific">Ascobolus immersus RN42</name>
    <dbReference type="NCBI Taxonomy" id="1160509"/>
    <lineage>
        <taxon>Eukaryota</taxon>
        <taxon>Fungi</taxon>
        <taxon>Dikarya</taxon>
        <taxon>Ascomycota</taxon>
        <taxon>Pezizomycotina</taxon>
        <taxon>Pezizomycetes</taxon>
        <taxon>Pezizales</taxon>
        <taxon>Ascobolaceae</taxon>
        <taxon>Ascobolus</taxon>
    </lineage>
</organism>
<dbReference type="GO" id="GO:0016491">
    <property type="term" value="F:oxidoreductase activity"/>
    <property type="evidence" value="ECO:0007669"/>
    <property type="project" value="UniProtKB-KW"/>
</dbReference>
<dbReference type="GO" id="GO:0005743">
    <property type="term" value="C:mitochondrial inner membrane"/>
    <property type="evidence" value="ECO:0007669"/>
    <property type="project" value="UniProtKB-SubCell"/>
</dbReference>
<evidence type="ECO:0000256" key="13">
    <source>
        <dbReference type="SAM" id="Phobius"/>
    </source>
</evidence>
<evidence type="ECO:0000256" key="7">
    <source>
        <dbReference type="ARBA" id="ARBA00022989"/>
    </source>
</evidence>
<comment type="function">
    <text evidence="12">Component of the cytochrome c oxidase, the last enzyme in the mitochondrial electron transport chain which drives oxidative phosphorylation.</text>
</comment>
<gene>
    <name evidence="14" type="ORF">BJ508DRAFT_320260</name>
</gene>
<proteinExistence type="inferred from homology"/>
<keyword evidence="8 12" id="KW-0560">Oxidoreductase</keyword>
<dbReference type="PANTHER" id="PTHR28264:SF1">
    <property type="entry name" value="CYTOCHROME C OXIDASE SUBUNIT 6C"/>
    <property type="match status" value="1"/>
</dbReference>
<dbReference type="Proteomes" id="UP000275078">
    <property type="component" value="Unassembled WGS sequence"/>
</dbReference>
<keyword evidence="15" id="KW-1185">Reference proteome</keyword>
<evidence type="ECO:0000256" key="6">
    <source>
        <dbReference type="ARBA" id="ARBA00022792"/>
    </source>
</evidence>
<name>A0A3N4IVB0_ASCIM</name>
<keyword evidence="10 12" id="KW-0472">Membrane</keyword>
<evidence type="ECO:0000256" key="12">
    <source>
        <dbReference type="PIRNR" id="PIRNR000283"/>
    </source>
</evidence>
<evidence type="ECO:0000256" key="9">
    <source>
        <dbReference type="ARBA" id="ARBA00023128"/>
    </source>
</evidence>
<dbReference type="UniPathway" id="UPA00705"/>
<comment type="similarity">
    <text evidence="3 12">Belongs to the fungal cytochrome c oxidase subunit 7a family.</text>
</comment>
<dbReference type="PIRSF" id="PIRSF000283">
    <property type="entry name" value="COX9"/>
    <property type="match status" value="1"/>
</dbReference>
<dbReference type="OrthoDB" id="2317211at2759"/>
<dbReference type="AlphaFoldDB" id="A0A3N4IVB0"/>
<evidence type="ECO:0000256" key="4">
    <source>
        <dbReference type="ARBA" id="ARBA00016081"/>
    </source>
</evidence>
<keyword evidence="6 12" id="KW-0999">Mitochondrion inner membrane</keyword>
<evidence type="ECO:0000256" key="1">
    <source>
        <dbReference type="ARBA" id="ARBA00004434"/>
    </source>
</evidence>
<evidence type="ECO:0000256" key="8">
    <source>
        <dbReference type="ARBA" id="ARBA00023002"/>
    </source>
</evidence>
<dbReference type="GO" id="GO:0004129">
    <property type="term" value="F:cytochrome-c oxidase activity"/>
    <property type="evidence" value="ECO:0007669"/>
    <property type="project" value="TreeGrafter"/>
</dbReference>
<dbReference type="STRING" id="1160509.A0A3N4IVB0"/>
<reference evidence="14 15" key="1">
    <citation type="journal article" date="2018" name="Nat. Ecol. Evol.">
        <title>Pezizomycetes genomes reveal the molecular basis of ectomycorrhizal truffle lifestyle.</title>
        <authorList>
            <person name="Murat C."/>
            <person name="Payen T."/>
            <person name="Noel B."/>
            <person name="Kuo A."/>
            <person name="Morin E."/>
            <person name="Chen J."/>
            <person name="Kohler A."/>
            <person name="Krizsan K."/>
            <person name="Balestrini R."/>
            <person name="Da Silva C."/>
            <person name="Montanini B."/>
            <person name="Hainaut M."/>
            <person name="Levati E."/>
            <person name="Barry K.W."/>
            <person name="Belfiori B."/>
            <person name="Cichocki N."/>
            <person name="Clum A."/>
            <person name="Dockter R.B."/>
            <person name="Fauchery L."/>
            <person name="Guy J."/>
            <person name="Iotti M."/>
            <person name="Le Tacon F."/>
            <person name="Lindquist E.A."/>
            <person name="Lipzen A."/>
            <person name="Malagnac F."/>
            <person name="Mello A."/>
            <person name="Molinier V."/>
            <person name="Miyauchi S."/>
            <person name="Poulain J."/>
            <person name="Riccioni C."/>
            <person name="Rubini A."/>
            <person name="Sitrit Y."/>
            <person name="Splivallo R."/>
            <person name="Traeger S."/>
            <person name="Wang M."/>
            <person name="Zifcakova L."/>
            <person name="Wipf D."/>
            <person name="Zambonelli A."/>
            <person name="Paolocci F."/>
            <person name="Nowrousian M."/>
            <person name="Ottonello S."/>
            <person name="Baldrian P."/>
            <person name="Spatafora J.W."/>
            <person name="Henrissat B."/>
            <person name="Nagy L.G."/>
            <person name="Aury J.M."/>
            <person name="Wincker P."/>
            <person name="Grigoriev I.V."/>
            <person name="Bonfante P."/>
            <person name="Martin F.M."/>
        </authorList>
    </citation>
    <scope>NUCLEOTIDE SEQUENCE [LARGE SCALE GENOMIC DNA]</scope>
    <source>
        <strain evidence="14 15">RN42</strain>
    </source>
</reference>
<evidence type="ECO:0000256" key="2">
    <source>
        <dbReference type="ARBA" id="ARBA00004673"/>
    </source>
</evidence>
<dbReference type="GO" id="GO:0006123">
    <property type="term" value="P:mitochondrial electron transport, cytochrome c to oxygen"/>
    <property type="evidence" value="ECO:0007669"/>
    <property type="project" value="InterPro"/>
</dbReference>
<evidence type="ECO:0000313" key="15">
    <source>
        <dbReference type="Proteomes" id="UP000275078"/>
    </source>
</evidence>
<keyword evidence="5 13" id="KW-0812">Transmembrane</keyword>
<keyword evidence="7 13" id="KW-1133">Transmembrane helix</keyword>
<protein>
    <recommendedName>
        <fullName evidence="4 12">Cytochrome c oxidase subunit 9, mitochondrial</fullName>
    </recommendedName>
    <alternativeName>
        <fullName evidence="11 12">Cytochrome c oxidase polypeptide VIIA</fullName>
    </alternativeName>
</protein>
<feature type="transmembrane region" description="Helical" evidence="13">
    <location>
        <begin position="14"/>
        <end position="34"/>
    </location>
</feature>
<evidence type="ECO:0000256" key="3">
    <source>
        <dbReference type="ARBA" id="ARBA00008862"/>
    </source>
</evidence>
<evidence type="ECO:0000256" key="5">
    <source>
        <dbReference type="ARBA" id="ARBA00022692"/>
    </source>
</evidence>
<dbReference type="InterPro" id="IPR014368">
    <property type="entry name" value="Cyt_c_oxidase_su7a_fun"/>
</dbReference>
<accession>A0A3N4IVB0</accession>
<sequence>MAIAPIVGRLRRGLIMDLSVAFGIGTAAGCYFWYGYHVPAVRTRDAFYAKLEKERAAARD</sequence>
<dbReference type="PANTHER" id="PTHR28264">
    <property type="entry name" value="CYTOCHROME C OXIDASE SUBUNIT 7A"/>
    <property type="match status" value="1"/>
</dbReference>
<comment type="subcellular location">
    <subcellularLocation>
        <location evidence="1">Mitochondrion inner membrane</location>
        <topology evidence="1">Single-pass membrane protein</topology>
    </subcellularLocation>
</comment>